<dbReference type="Gene3D" id="3.40.630.70">
    <property type="entry name" value="Leucyl/phenylalanyl-tRNA-protein transferase, C-terminal domain"/>
    <property type="match status" value="1"/>
</dbReference>
<comment type="catalytic activity">
    <reaction evidence="4">
        <text>L-phenylalanyl-tRNA(Phe) + an N-terminal L-alpha-aminoacyl-[protein] = an N-terminal L-phenylalanyl-L-alpha-aminoacyl-[protein] + tRNA(Phe)</text>
        <dbReference type="Rhea" id="RHEA:43632"/>
        <dbReference type="Rhea" id="RHEA-COMP:9668"/>
        <dbReference type="Rhea" id="RHEA-COMP:9699"/>
        <dbReference type="Rhea" id="RHEA-COMP:10636"/>
        <dbReference type="Rhea" id="RHEA-COMP:10637"/>
        <dbReference type="ChEBI" id="CHEBI:78442"/>
        <dbReference type="ChEBI" id="CHEBI:78531"/>
        <dbReference type="ChEBI" id="CHEBI:78597"/>
        <dbReference type="ChEBI" id="CHEBI:83561"/>
        <dbReference type="EC" id="2.3.2.6"/>
    </reaction>
</comment>
<dbReference type="EMBL" id="QFNN01000007">
    <property type="protein sequence ID" value="PZO91603.1"/>
    <property type="molecule type" value="Genomic_DNA"/>
</dbReference>
<dbReference type="NCBIfam" id="TIGR00667">
    <property type="entry name" value="aat"/>
    <property type="match status" value="1"/>
</dbReference>
<evidence type="ECO:0000313" key="6">
    <source>
        <dbReference type="Proteomes" id="UP000249066"/>
    </source>
</evidence>
<comment type="subcellular location">
    <subcellularLocation>
        <location evidence="4">Cytoplasm</location>
    </subcellularLocation>
</comment>
<comment type="catalytic activity">
    <reaction evidence="4">
        <text>N-terminal L-arginyl-[protein] + L-leucyl-tRNA(Leu) = N-terminal L-leucyl-L-arginyl-[protein] + tRNA(Leu) + H(+)</text>
        <dbReference type="Rhea" id="RHEA:50416"/>
        <dbReference type="Rhea" id="RHEA-COMP:9613"/>
        <dbReference type="Rhea" id="RHEA-COMP:9622"/>
        <dbReference type="Rhea" id="RHEA-COMP:12672"/>
        <dbReference type="Rhea" id="RHEA-COMP:12673"/>
        <dbReference type="ChEBI" id="CHEBI:15378"/>
        <dbReference type="ChEBI" id="CHEBI:64719"/>
        <dbReference type="ChEBI" id="CHEBI:78442"/>
        <dbReference type="ChEBI" id="CHEBI:78494"/>
        <dbReference type="ChEBI" id="CHEBI:133044"/>
        <dbReference type="EC" id="2.3.2.6"/>
    </reaction>
</comment>
<proteinExistence type="inferred from homology"/>
<dbReference type="GO" id="GO:0008914">
    <property type="term" value="F:leucyl-tRNA--protein transferase activity"/>
    <property type="evidence" value="ECO:0007669"/>
    <property type="project" value="UniProtKB-UniRule"/>
</dbReference>
<dbReference type="PANTHER" id="PTHR30098:SF2">
    <property type="entry name" value="LEUCYL_PHENYLALANYL-TRNA--PROTEIN TRANSFERASE"/>
    <property type="match status" value="1"/>
</dbReference>
<dbReference type="Pfam" id="PF03588">
    <property type="entry name" value="Leu_Phe_trans"/>
    <property type="match status" value="1"/>
</dbReference>
<reference evidence="5 6" key="1">
    <citation type="submission" date="2017-08" db="EMBL/GenBank/DDBJ databases">
        <title>Infants hospitalized years apart are colonized by the same room-sourced microbial strains.</title>
        <authorList>
            <person name="Brooks B."/>
            <person name="Olm M.R."/>
            <person name="Firek B.A."/>
            <person name="Baker R."/>
            <person name="Thomas B.C."/>
            <person name="Morowitz M.J."/>
            <person name="Banfield J.F."/>
        </authorList>
    </citation>
    <scope>NUCLEOTIDE SEQUENCE [LARGE SCALE GENOMIC DNA]</scope>
    <source>
        <strain evidence="5">S2_018_000_R2_101</strain>
    </source>
</reference>
<evidence type="ECO:0000256" key="4">
    <source>
        <dbReference type="HAMAP-Rule" id="MF_00688"/>
    </source>
</evidence>
<dbReference type="SUPFAM" id="SSF55729">
    <property type="entry name" value="Acyl-CoA N-acyltransferases (Nat)"/>
    <property type="match status" value="1"/>
</dbReference>
<evidence type="ECO:0000313" key="5">
    <source>
        <dbReference type="EMBL" id="PZO91603.1"/>
    </source>
</evidence>
<sequence>MKPIDPNMLLRAYAIGVFPMADARDADDVYWVEPKMRGVMPLDGFHLSRSLAKTLRSGRFSVTADRAFGRVVAACAEATAQRPGTWINHQIEMACAQLHLSGHAHSVECWNGDRLVGGLYGISLGGAFFGESMFSRETDASKVALAHLVARLKIGGYRLLDCQFITDHLASLGAIEISRDAYVALLDEALGAGEGLAAGAPSVDFGALDSRFAPPDDSDPTLTVAGPISGCVIAQLLGQTS</sequence>
<dbReference type="InterPro" id="IPR016181">
    <property type="entry name" value="Acyl_CoA_acyltransferase"/>
</dbReference>
<dbReference type="EC" id="2.3.2.6" evidence="4"/>
<dbReference type="AlphaFoldDB" id="A0A2W5ABI8"/>
<name>A0A2W5ABI8_9SPHN</name>
<comment type="caution">
    <text evidence="5">The sequence shown here is derived from an EMBL/GenBank/DDBJ whole genome shotgun (WGS) entry which is preliminary data.</text>
</comment>
<gene>
    <name evidence="4" type="primary">aat</name>
    <name evidence="5" type="ORF">DI623_02705</name>
</gene>
<comment type="function">
    <text evidence="4">Functions in the N-end rule pathway of protein degradation where it conjugates Leu, Phe and, less efficiently, Met from aminoacyl-tRNAs to the N-termini of proteins containing an N-terminal arginine or lysine.</text>
</comment>
<evidence type="ECO:0000256" key="1">
    <source>
        <dbReference type="ARBA" id="ARBA00022490"/>
    </source>
</evidence>
<dbReference type="InterPro" id="IPR042203">
    <property type="entry name" value="Leu/Phe-tRNA_Trfase_C"/>
</dbReference>
<comment type="similarity">
    <text evidence="4">Belongs to the L/F-transferase family.</text>
</comment>
<keyword evidence="3 4" id="KW-0012">Acyltransferase</keyword>
<accession>A0A2W5ABI8</accession>
<dbReference type="Proteomes" id="UP000249066">
    <property type="component" value="Unassembled WGS sequence"/>
</dbReference>
<protein>
    <recommendedName>
        <fullName evidence="4">Leucyl/phenylalanyl-tRNA--protein transferase</fullName>
        <ecNumber evidence="4">2.3.2.6</ecNumber>
    </recommendedName>
    <alternativeName>
        <fullName evidence="4">L/F-transferase</fullName>
    </alternativeName>
    <alternativeName>
        <fullName evidence="4">Leucyltransferase</fullName>
    </alternativeName>
    <alternativeName>
        <fullName evidence="4">Phenyalanyltransferase</fullName>
    </alternativeName>
</protein>
<dbReference type="HAMAP" id="MF_00688">
    <property type="entry name" value="Leu_Phe_trans"/>
    <property type="match status" value="1"/>
</dbReference>
<evidence type="ECO:0000256" key="2">
    <source>
        <dbReference type="ARBA" id="ARBA00022679"/>
    </source>
</evidence>
<dbReference type="GO" id="GO:0005737">
    <property type="term" value="C:cytoplasm"/>
    <property type="evidence" value="ECO:0007669"/>
    <property type="project" value="UniProtKB-SubCell"/>
</dbReference>
<organism evidence="5 6">
    <name type="scientific">Sphingomonas sanxanigenens</name>
    <dbReference type="NCBI Taxonomy" id="397260"/>
    <lineage>
        <taxon>Bacteria</taxon>
        <taxon>Pseudomonadati</taxon>
        <taxon>Pseudomonadota</taxon>
        <taxon>Alphaproteobacteria</taxon>
        <taxon>Sphingomonadales</taxon>
        <taxon>Sphingomonadaceae</taxon>
        <taxon>Sphingomonas</taxon>
    </lineage>
</organism>
<dbReference type="PANTHER" id="PTHR30098">
    <property type="entry name" value="LEUCYL/PHENYLALANYL-TRNA--PROTEIN TRANSFERASE"/>
    <property type="match status" value="1"/>
</dbReference>
<comment type="catalytic activity">
    <reaction evidence="4">
        <text>N-terminal L-lysyl-[protein] + L-leucyl-tRNA(Leu) = N-terminal L-leucyl-L-lysyl-[protein] + tRNA(Leu) + H(+)</text>
        <dbReference type="Rhea" id="RHEA:12340"/>
        <dbReference type="Rhea" id="RHEA-COMP:9613"/>
        <dbReference type="Rhea" id="RHEA-COMP:9622"/>
        <dbReference type="Rhea" id="RHEA-COMP:12670"/>
        <dbReference type="Rhea" id="RHEA-COMP:12671"/>
        <dbReference type="ChEBI" id="CHEBI:15378"/>
        <dbReference type="ChEBI" id="CHEBI:65249"/>
        <dbReference type="ChEBI" id="CHEBI:78442"/>
        <dbReference type="ChEBI" id="CHEBI:78494"/>
        <dbReference type="ChEBI" id="CHEBI:133043"/>
        <dbReference type="EC" id="2.3.2.6"/>
    </reaction>
</comment>
<dbReference type="GO" id="GO:0030163">
    <property type="term" value="P:protein catabolic process"/>
    <property type="evidence" value="ECO:0007669"/>
    <property type="project" value="UniProtKB-UniRule"/>
</dbReference>
<dbReference type="InterPro" id="IPR004616">
    <property type="entry name" value="Leu/Phe-tRNA_Trfase"/>
</dbReference>
<keyword evidence="1 4" id="KW-0963">Cytoplasm</keyword>
<dbReference type="FunFam" id="3.40.630.70:FF:000001">
    <property type="entry name" value="Leucyl/phenylalanyl-tRNA--protein transferase"/>
    <property type="match status" value="1"/>
</dbReference>
<evidence type="ECO:0000256" key="3">
    <source>
        <dbReference type="ARBA" id="ARBA00023315"/>
    </source>
</evidence>
<keyword evidence="2 4" id="KW-0808">Transferase</keyword>